<evidence type="ECO:0000313" key="3">
    <source>
        <dbReference type="Ensembl" id="ENSORLP00000039539.1"/>
    </source>
</evidence>
<dbReference type="GeneTree" id="ENSGT00940000158845"/>
<dbReference type="GO" id="GO:0005085">
    <property type="term" value="F:guanyl-nucleotide exchange factor activity"/>
    <property type="evidence" value="ECO:0007669"/>
    <property type="project" value="InterPro"/>
</dbReference>
<reference evidence="3" key="2">
    <citation type="submission" date="2025-08" db="UniProtKB">
        <authorList>
            <consortium name="Ensembl"/>
        </authorList>
    </citation>
    <scope>IDENTIFICATION</scope>
    <source>
        <strain evidence="3">Hd-rR</strain>
    </source>
</reference>
<sequence>MEAALRTRDSAYRRRSDSSASLSSTSSRRTLSGLWASRKNSTCSPEEGPSSSPPVTPQHTPLLQRLFRSSSSEESADQGDVSTPRFSRLNSSPSFSPPCSSPSFLSFSRRKLRHIVEEMVTTEREYVRSLHYIIHHYFPEMDRADLPQDLRGKRSIVFGNLEKLLDFHSQFFLKELEACWRHPLRVPHCFLRHEQFSLYALYSKNKPKSDALLASHGHAFFRVRTLEDKMDLSSYLLKPIQRMSKYALLLTDLMKEVGVAQEAELGALQAATSMVKFQLRHGNDLLAMDAIRDCDVSLATIVLHLKAPFTDQTRPPEARFSYSFELSSSAYKHDVNSSWMFCWSEAETFREEPGSEPAPPVLCR</sequence>
<reference evidence="3" key="3">
    <citation type="submission" date="2025-09" db="UniProtKB">
        <authorList>
            <consortium name="Ensembl"/>
        </authorList>
    </citation>
    <scope>IDENTIFICATION</scope>
    <source>
        <strain evidence="3">Hd-rR</strain>
    </source>
</reference>
<feature type="compositionally biased region" description="Polar residues" evidence="1">
    <location>
        <begin position="80"/>
        <end position="90"/>
    </location>
</feature>
<dbReference type="PROSITE" id="PS50010">
    <property type="entry name" value="DH_2"/>
    <property type="match status" value="1"/>
</dbReference>
<dbReference type="PANTHER" id="PTHR45845:SF3">
    <property type="entry name" value="PURATROPHIN-1-LIKE, ISOFORM A"/>
    <property type="match status" value="1"/>
</dbReference>
<dbReference type="SMART" id="SM00325">
    <property type="entry name" value="RhoGEF"/>
    <property type="match status" value="1"/>
</dbReference>
<dbReference type="InterPro" id="IPR035899">
    <property type="entry name" value="DBL_dom_sf"/>
</dbReference>
<evidence type="ECO:0000313" key="4">
    <source>
        <dbReference type="Proteomes" id="UP000001038"/>
    </source>
</evidence>
<name>A0A3B3I6L7_ORYLA</name>
<evidence type="ECO:0000259" key="2">
    <source>
        <dbReference type="PROSITE" id="PS50010"/>
    </source>
</evidence>
<keyword evidence="4" id="KW-1185">Reference proteome</keyword>
<organism evidence="3 4">
    <name type="scientific">Oryzias latipes</name>
    <name type="common">Japanese rice fish</name>
    <name type="synonym">Japanese killifish</name>
    <dbReference type="NCBI Taxonomy" id="8090"/>
    <lineage>
        <taxon>Eukaryota</taxon>
        <taxon>Metazoa</taxon>
        <taxon>Chordata</taxon>
        <taxon>Craniata</taxon>
        <taxon>Vertebrata</taxon>
        <taxon>Euteleostomi</taxon>
        <taxon>Actinopterygii</taxon>
        <taxon>Neopterygii</taxon>
        <taxon>Teleostei</taxon>
        <taxon>Neoteleostei</taxon>
        <taxon>Acanthomorphata</taxon>
        <taxon>Ovalentaria</taxon>
        <taxon>Atherinomorphae</taxon>
        <taxon>Beloniformes</taxon>
        <taxon>Adrianichthyidae</taxon>
        <taxon>Oryziinae</taxon>
        <taxon>Oryzias</taxon>
    </lineage>
</organism>
<dbReference type="PANTHER" id="PTHR45845">
    <property type="entry name" value="RHO GUANINE NUCLEOTIDE EXCHANGE FACTOR-RELATED"/>
    <property type="match status" value="1"/>
</dbReference>
<dbReference type="Gene3D" id="1.20.900.10">
    <property type="entry name" value="Dbl homology (DH) domain"/>
    <property type="match status" value="1"/>
</dbReference>
<dbReference type="InParanoid" id="A0A3B3I6L7"/>
<reference evidence="3 4" key="1">
    <citation type="journal article" date="2007" name="Nature">
        <title>The medaka draft genome and insights into vertebrate genome evolution.</title>
        <authorList>
            <person name="Kasahara M."/>
            <person name="Naruse K."/>
            <person name="Sasaki S."/>
            <person name="Nakatani Y."/>
            <person name="Qu W."/>
            <person name="Ahsan B."/>
            <person name="Yamada T."/>
            <person name="Nagayasu Y."/>
            <person name="Doi K."/>
            <person name="Kasai Y."/>
            <person name="Jindo T."/>
            <person name="Kobayashi D."/>
            <person name="Shimada A."/>
            <person name="Toyoda A."/>
            <person name="Kuroki Y."/>
            <person name="Fujiyama A."/>
            <person name="Sasaki T."/>
            <person name="Shimizu A."/>
            <person name="Asakawa S."/>
            <person name="Shimizu N."/>
            <person name="Hashimoto S."/>
            <person name="Yang J."/>
            <person name="Lee Y."/>
            <person name="Matsushima K."/>
            <person name="Sugano S."/>
            <person name="Sakaizumi M."/>
            <person name="Narita T."/>
            <person name="Ohishi K."/>
            <person name="Haga S."/>
            <person name="Ohta F."/>
            <person name="Nomoto H."/>
            <person name="Nogata K."/>
            <person name="Morishita T."/>
            <person name="Endo T."/>
            <person name="Shin-I T."/>
            <person name="Takeda H."/>
            <person name="Morishita S."/>
            <person name="Kohara Y."/>
        </authorList>
    </citation>
    <scope>NUCLEOTIDE SEQUENCE [LARGE SCALE GENOMIC DNA]</scope>
    <source>
        <strain evidence="3 4">Hd-rR</strain>
    </source>
</reference>
<dbReference type="Proteomes" id="UP000001038">
    <property type="component" value="Chromosome 3"/>
</dbReference>
<dbReference type="InterPro" id="IPR000219">
    <property type="entry name" value="DH_dom"/>
</dbReference>
<dbReference type="Ensembl" id="ENSORLT00000034454.1">
    <property type="protein sequence ID" value="ENSORLP00000039539.1"/>
    <property type="gene ID" value="ENSORLG00000027706.1"/>
</dbReference>
<protein>
    <recommendedName>
        <fullName evidence="2">DH domain-containing protein</fullName>
    </recommendedName>
</protein>
<evidence type="ECO:0000256" key="1">
    <source>
        <dbReference type="SAM" id="MobiDB-lite"/>
    </source>
</evidence>
<feature type="compositionally biased region" description="Low complexity" evidence="1">
    <location>
        <begin position="18"/>
        <end position="32"/>
    </location>
</feature>
<dbReference type="AlphaFoldDB" id="A0A3B3I6L7"/>
<feature type="region of interest" description="Disordered" evidence="1">
    <location>
        <begin position="1"/>
        <end position="102"/>
    </location>
</feature>
<dbReference type="SUPFAM" id="SSF48065">
    <property type="entry name" value="DBL homology domain (DH-domain)"/>
    <property type="match status" value="1"/>
</dbReference>
<accession>A0A3B3I6L7</accession>
<feature type="domain" description="DH" evidence="2">
    <location>
        <begin position="111"/>
        <end position="285"/>
    </location>
</feature>
<feature type="compositionally biased region" description="Low complexity" evidence="1">
    <location>
        <begin position="41"/>
        <end position="50"/>
    </location>
</feature>
<proteinExistence type="predicted"/>
<dbReference type="InterPro" id="IPR052231">
    <property type="entry name" value="Rho_GEF_signaling-related"/>
</dbReference>
<dbReference type="Pfam" id="PF00621">
    <property type="entry name" value="RhoGEF"/>
    <property type="match status" value="1"/>
</dbReference>
<dbReference type="CDD" id="cd00160">
    <property type="entry name" value="RhoGEF"/>
    <property type="match status" value="1"/>
</dbReference>
<feature type="compositionally biased region" description="Basic and acidic residues" evidence="1">
    <location>
        <begin position="1"/>
        <end position="17"/>
    </location>
</feature>
<dbReference type="Bgee" id="ENSORLG00000027706">
    <property type="expression patterns" value="Expressed in testis and 11 other cell types or tissues"/>
</dbReference>